<keyword evidence="3" id="KW-0663">Pyridoxal phosphate</keyword>
<dbReference type="InterPro" id="IPR051798">
    <property type="entry name" value="Class-II_PLP-Dep_Aminotrans"/>
</dbReference>
<gene>
    <name evidence="7" type="ORF">SOV92_03055</name>
</gene>
<dbReference type="EC" id="4.4.1.13" evidence="2"/>
<dbReference type="RefSeq" id="WP_320713706.1">
    <property type="nucleotide sequence ID" value="NZ_JAXHOZ010000010.1"/>
</dbReference>
<evidence type="ECO:0000256" key="4">
    <source>
        <dbReference type="ARBA" id="ARBA00023239"/>
    </source>
</evidence>
<evidence type="ECO:0000259" key="6">
    <source>
        <dbReference type="Pfam" id="PF00155"/>
    </source>
</evidence>
<keyword evidence="4 7" id="KW-0456">Lyase</keyword>
<feature type="domain" description="Aminotransferase class I/classII large" evidence="6">
    <location>
        <begin position="34"/>
        <end position="371"/>
    </location>
</feature>
<sequence length="390" mass="44075">MSDDFDVLIPRRGTNAVKWDAAAEANMLPMWVADMDFRTAPEVINALEARARHGIFGYTQVPSDFYTAIVNWFSRRHGFILNPQHLLYTTGVVPALSAVVRALTKPGEKVIVQTPVYNCFFSSVRNQGCEIITNPLVRNGDTYTINFDDLEQKATDPHARILLLCNPHNPVGRVWRPEELLRIGEICLRHNVIVIADEIHGDLVQPGFRYTPFASVSEHFMQNAITCISPSKAFNLAGLQVAAIHTANDDMRQKIDKVLNIHEVCEINPFAVEALIAAWNHGEVWLNALNLYLHDNYNYLKTFFNHHLPAFPVIQLEGTYLAWVDCHALPCSSAEITALLKAEEKLWVNEGTIYGEEGEHYIRLNFACPRSRLLDGLNKIKAAFERTLTQ</sequence>
<organism evidence="7 8">
    <name type="scientific">Pectobacterium brasiliense</name>
    <dbReference type="NCBI Taxonomy" id="180957"/>
    <lineage>
        <taxon>Bacteria</taxon>
        <taxon>Pseudomonadati</taxon>
        <taxon>Pseudomonadota</taxon>
        <taxon>Gammaproteobacteria</taxon>
        <taxon>Enterobacterales</taxon>
        <taxon>Pectobacteriaceae</taxon>
        <taxon>Pectobacterium</taxon>
    </lineage>
</organism>
<proteinExistence type="inferred from homology"/>
<dbReference type="Gene3D" id="3.40.640.10">
    <property type="entry name" value="Type I PLP-dependent aspartate aminotransferase-like (Major domain)"/>
    <property type="match status" value="1"/>
</dbReference>
<dbReference type="SUPFAM" id="SSF53383">
    <property type="entry name" value="PLP-dependent transferases"/>
    <property type="match status" value="1"/>
</dbReference>
<comment type="similarity">
    <text evidence="5">Belongs to the class-II pyridoxal-phosphate-dependent aminotransferase family. MalY/PatB cystathionine beta-lyase subfamily.</text>
</comment>
<dbReference type="InterPro" id="IPR015421">
    <property type="entry name" value="PyrdxlP-dep_Trfase_major"/>
</dbReference>
<evidence type="ECO:0000313" key="8">
    <source>
        <dbReference type="Proteomes" id="UP001269968"/>
    </source>
</evidence>
<dbReference type="Proteomes" id="UP001269968">
    <property type="component" value="Unassembled WGS sequence"/>
</dbReference>
<evidence type="ECO:0000256" key="5">
    <source>
        <dbReference type="ARBA" id="ARBA00037974"/>
    </source>
</evidence>
<dbReference type="NCBIfam" id="TIGR04350">
    <property type="entry name" value="C_S_lyase_PatB"/>
    <property type="match status" value="1"/>
</dbReference>
<protein>
    <recommendedName>
        <fullName evidence="2">cysteine-S-conjugate beta-lyase</fullName>
        <ecNumber evidence="2">4.4.1.13</ecNumber>
    </recommendedName>
</protein>
<dbReference type="PANTHER" id="PTHR43525:SF1">
    <property type="entry name" value="PROTEIN MALY"/>
    <property type="match status" value="1"/>
</dbReference>
<comment type="caution">
    <text evidence="7">The sequence shown here is derived from an EMBL/GenBank/DDBJ whole genome shotgun (WGS) entry which is preliminary data.</text>
</comment>
<dbReference type="InterPro" id="IPR015424">
    <property type="entry name" value="PyrdxlP-dep_Trfase"/>
</dbReference>
<evidence type="ECO:0000256" key="3">
    <source>
        <dbReference type="ARBA" id="ARBA00022898"/>
    </source>
</evidence>
<dbReference type="GO" id="GO:0047804">
    <property type="term" value="F:cysteine-S-conjugate beta-lyase activity"/>
    <property type="evidence" value="ECO:0007669"/>
    <property type="project" value="UniProtKB-EC"/>
</dbReference>
<dbReference type="InterPro" id="IPR027619">
    <property type="entry name" value="C-S_lyase_PatB-like"/>
</dbReference>
<dbReference type="Gene3D" id="3.90.1150.10">
    <property type="entry name" value="Aspartate Aminotransferase, domain 1"/>
    <property type="match status" value="1"/>
</dbReference>
<evidence type="ECO:0000256" key="2">
    <source>
        <dbReference type="ARBA" id="ARBA00012224"/>
    </source>
</evidence>
<dbReference type="InterPro" id="IPR015422">
    <property type="entry name" value="PyrdxlP-dep_Trfase_small"/>
</dbReference>
<dbReference type="PANTHER" id="PTHR43525">
    <property type="entry name" value="PROTEIN MALY"/>
    <property type="match status" value="1"/>
</dbReference>
<dbReference type="CDD" id="cd00609">
    <property type="entry name" value="AAT_like"/>
    <property type="match status" value="1"/>
</dbReference>
<evidence type="ECO:0000313" key="7">
    <source>
        <dbReference type="EMBL" id="MDY4376831.1"/>
    </source>
</evidence>
<comment type="cofactor">
    <cofactor evidence="1">
        <name>pyridoxal 5'-phosphate</name>
        <dbReference type="ChEBI" id="CHEBI:597326"/>
    </cofactor>
</comment>
<accession>A0AAW9H810</accession>
<evidence type="ECO:0000256" key="1">
    <source>
        <dbReference type="ARBA" id="ARBA00001933"/>
    </source>
</evidence>
<dbReference type="GO" id="GO:0030170">
    <property type="term" value="F:pyridoxal phosphate binding"/>
    <property type="evidence" value="ECO:0007669"/>
    <property type="project" value="InterPro"/>
</dbReference>
<dbReference type="EMBL" id="JAXHOZ010000010">
    <property type="protein sequence ID" value="MDY4376831.1"/>
    <property type="molecule type" value="Genomic_DNA"/>
</dbReference>
<dbReference type="AlphaFoldDB" id="A0AAW9H810"/>
<name>A0AAW9H810_9GAMM</name>
<dbReference type="Pfam" id="PF00155">
    <property type="entry name" value="Aminotran_1_2"/>
    <property type="match status" value="1"/>
</dbReference>
<dbReference type="InterPro" id="IPR004839">
    <property type="entry name" value="Aminotransferase_I/II_large"/>
</dbReference>
<reference evidence="7" key="1">
    <citation type="submission" date="2023-11" db="EMBL/GenBank/DDBJ databases">
        <title>Comparative genomics revealed phylogeny of phytopathogenic Pectobacterium aroidearum based on whole-genome sequencing and function of putative horizontal acquire islands in P. aroidearum PccS1.</title>
        <authorList>
            <person name="Fan J."/>
            <person name="Yang L."/>
        </authorList>
    </citation>
    <scope>NUCLEOTIDE SEQUENCE</scope>
    <source>
        <strain evidence="7">NJAU140</strain>
    </source>
</reference>